<dbReference type="Pfam" id="PF00668">
    <property type="entry name" value="Condensation"/>
    <property type="match status" value="3"/>
</dbReference>
<dbReference type="Pfam" id="PF13193">
    <property type="entry name" value="AMP-binding_C"/>
    <property type="match status" value="2"/>
</dbReference>
<evidence type="ECO:0000256" key="3">
    <source>
        <dbReference type="ARBA" id="ARBA00022553"/>
    </source>
</evidence>
<dbReference type="Pfam" id="PF00550">
    <property type="entry name" value="PP-binding"/>
    <property type="match status" value="2"/>
</dbReference>
<comment type="caution">
    <text evidence="6">The sequence shown here is derived from an EMBL/GenBank/DDBJ whole genome shotgun (WGS) entry which is preliminary data.</text>
</comment>
<organism evidence="6 7">
    <name type="scientific">Actinoplanes couchii</name>
    <dbReference type="NCBI Taxonomy" id="403638"/>
    <lineage>
        <taxon>Bacteria</taxon>
        <taxon>Bacillati</taxon>
        <taxon>Actinomycetota</taxon>
        <taxon>Actinomycetes</taxon>
        <taxon>Micromonosporales</taxon>
        <taxon>Micromonosporaceae</taxon>
        <taxon>Actinoplanes</taxon>
    </lineage>
</organism>
<dbReference type="InterPro" id="IPR020806">
    <property type="entry name" value="PKS_PP-bd"/>
</dbReference>
<feature type="domain" description="Carrier" evidence="5">
    <location>
        <begin position="916"/>
        <end position="991"/>
    </location>
</feature>
<dbReference type="InterPro" id="IPR009081">
    <property type="entry name" value="PP-bd_ACP"/>
</dbReference>
<dbReference type="CDD" id="cd19531">
    <property type="entry name" value="LCL_NRPS-like"/>
    <property type="match status" value="1"/>
</dbReference>
<dbReference type="PANTHER" id="PTHR45527:SF1">
    <property type="entry name" value="FATTY ACID SYNTHASE"/>
    <property type="match status" value="1"/>
</dbReference>
<dbReference type="Proteomes" id="UP000612282">
    <property type="component" value="Unassembled WGS sequence"/>
</dbReference>
<dbReference type="InterPro" id="IPR001242">
    <property type="entry name" value="Condensation_dom"/>
</dbReference>
<reference evidence="6 7" key="1">
    <citation type="submission" date="2021-01" db="EMBL/GenBank/DDBJ databases">
        <title>Whole genome shotgun sequence of Actinoplanes couchii NBRC 106145.</title>
        <authorList>
            <person name="Komaki H."/>
            <person name="Tamura T."/>
        </authorList>
    </citation>
    <scope>NUCLEOTIDE SEQUENCE [LARGE SCALE GENOMIC DNA]</scope>
    <source>
        <strain evidence="6 7">NBRC 106145</strain>
    </source>
</reference>
<dbReference type="Gene3D" id="3.30.300.30">
    <property type="match status" value="2"/>
</dbReference>
<dbReference type="SMART" id="SM00823">
    <property type="entry name" value="PKS_PP"/>
    <property type="match status" value="2"/>
</dbReference>
<dbReference type="Gene3D" id="3.30.559.10">
    <property type="entry name" value="Chloramphenicol acetyltransferase-like domain"/>
    <property type="match status" value="1"/>
</dbReference>
<comment type="cofactor">
    <cofactor evidence="1">
        <name>pantetheine 4'-phosphate</name>
        <dbReference type="ChEBI" id="CHEBI:47942"/>
    </cofactor>
</comment>
<feature type="compositionally biased region" description="Low complexity" evidence="4">
    <location>
        <begin position="992"/>
        <end position="1011"/>
    </location>
</feature>
<feature type="domain" description="Carrier" evidence="5">
    <location>
        <begin position="1744"/>
        <end position="1819"/>
    </location>
</feature>
<dbReference type="InterPro" id="IPR010071">
    <property type="entry name" value="AA_adenyl_dom"/>
</dbReference>
<dbReference type="SUPFAM" id="SSF47336">
    <property type="entry name" value="ACP-like"/>
    <property type="match status" value="2"/>
</dbReference>
<accession>A0ABQ3XBU2</accession>
<dbReference type="Gene3D" id="1.10.1200.10">
    <property type="entry name" value="ACP-like"/>
    <property type="match status" value="2"/>
</dbReference>
<proteinExistence type="predicted"/>
<dbReference type="PROSITE" id="PS50075">
    <property type="entry name" value="CARRIER"/>
    <property type="match status" value="2"/>
</dbReference>
<gene>
    <name evidence="6" type="ORF">Aco03nite_043270</name>
</gene>
<protein>
    <recommendedName>
        <fullName evidence="5">Carrier domain-containing protein</fullName>
    </recommendedName>
</protein>
<dbReference type="RefSeq" id="WP_203797255.1">
    <property type="nucleotide sequence ID" value="NZ_BAAAQE010000027.1"/>
</dbReference>
<dbReference type="InterPro" id="IPR025110">
    <property type="entry name" value="AMP-bd_C"/>
</dbReference>
<feature type="region of interest" description="Disordered" evidence="4">
    <location>
        <begin position="1721"/>
        <end position="1740"/>
    </location>
</feature>
<dbReference type="InterPro" id="IPR023213">
    <property type="entry name" value="CAT-like_dom_sf"/>
</dbReference>
<dbReference type="InterPro" id="IPR036736">
    <property type="entry name" value="ACP-like_sf"/>
</dbReference>
<evidence type="ECO:0000256" key="2">
    <source>
        <dbReference type="ARBA" id="ARBA00022450"/>
    </source>
</evidence>
<dbReference type="NCBIfam" id="TIGR01733">
    <property type="entry name" value="AA-adenyl-dom"/>
    <property type="match status" value="2"/>
</dbReference>
<keyword evidence="3" id="KW-0597">Phosphoprotein</keyword>
<dbReference type="Pfam" id="PF00501">
    <property type="entry name" value="AMP-binding"/>
    <property type="match status" value="2"/>
</dbReference>
<dbReference type="PROSITE" id="PS00455">
    <property type="entry name" value="AMP_BINDING"/>
    <property type="match status" value="2"/>
</dbReference>
<name>A0ABQ3XBU2_9ACTN</name>
<dbReference type="InterPro" id="IPR000873">
    <property type="entry name" value="AMP-dep_synth/lig_dom"/>
</dbReference>
<dbReference type="Gene3D" id="3.40.50.980">
    <property type="match status" value="4"/>
</dbReference>
<dbReference type="Gene3D" id="2.30.38.10">
    <property type="entry name" value="Luciferase, Domain 3"/>
    <property type="match status" value="2"/>
</dbReference>
<dbReference type="Gene3D" id="3.30.559.30">
    <property type="entry name" value="Nonribosomal peptide synthetase, condensation domain"/>
    <property type="match status" value="2"/>
</dbReference>
<evidence type="ECO:0000313" key="7">
    <source>
        <dbReference type="Proteomes" id="UP000612282"/>
    </source>
</evidence>
<dbReference type="EMBL" id="BOMG01000054">
    <property type="protein sequence ID" value="GID55923.1"/>
    <property type="molecule type" value="Genomic_DNA"/>
</dbReference>
<keyword evidence="2" id="KW-0596">Phosphopantetheine</keyword>
<sequence length="1823" mass="194392">MTSVLDTSPAAPVQQRIWFIEQLVPGTALHHGHAAFAVHGELDLPALERAVNEVIARHEVLRTRFLDRDGSPVREVLAEASTTVRRVSGPVGDFIDEPFNLDQAPLVRVGLVQGTLVVVLHRIVADARSMSLFLHEVADRYRREPSGTPAAHSVPRPAGPGDVQDRVARLTGYPTVLDLPADRSRPTVQTFTGGHFNWHVPAPLTRRLERVADEHEVSLRTLLLTSFALVLSVWSRQDRLLVGTPAADGGQPIGPFTDTLVIPADMTGAPSFGTCLDRVHRAYRSPAVAFEELVDGLAPERSLSHHPLVQVMVTVHDGAGSPPELVDADLRPVETAVATAFDLTLDVHPYDDGLACRLWFSADLFERDTAERFQRHLLKLLDVVAENPAVEVAGVDLSDGGERALLTALGTGPARPVDPRALPARLIEAARRRPDAVAVRAPDGDYTFAQFVERAESIGAALAARGLRPGDLAGVALPRGRDLPAGLLGVWLAGGAYVPLDPAYPRARLEHMTRDAGIKVLLSTRDLVDLIPVPAGTAILVADEPLSTPVAERRLPGADGGDVAYVIYTSGSTGRPKGVLVGHTSLGNLLDDFAHQTNFGADDRLLALTSLSFDIAGLELWLPLLTGATLVIGPPGIGGDPEQLHGLLTAQDITVVQATPATWKLYTSYTGTAPAALRQIWSGGEHLPHPLAQALTALGPEIHNVYGPTETTIWSTRAVLAHGDAATGIGRPLANTSLFVTSAAGHRVPLGVPGELCIGGAGLAFGYLDRPELTAERFTEVAGVPVYRTGDLVRWRSDGHLEYLGRLDDQVKIRGHRVEPGEIDAVAQTVPGIRDVCTLVVTAASGESHLVTFVTPDLRELRDQVRAFLRDRLPEYMVPNRVLTLPELPLTPNGKTDRNALKGIAREQAPAADHVAPGDASQQLLHEIWCAVLGVPRVSVVENIFDAGVTSLLIVRIRRELLDRHGIDIPLTAFFTYPTIAALAQSLARPPAVRPPVAERATSTRTRNATATRRRSRRREEQPDRSGFWQRRLAGLDRLELPAARSRPADGGTVEFTIPAGTVRALDDLARGTGITARAALLTVFQALLAGHTGQDDIAVGMPGTHGGTVVVRGDLSGDPTVRELLGRIGERAAEALEHQDVPFTPEHRATFALHDDLPPAEVDLALSIRAAGDTLSGRLTYAAGLLSAERMADHFLTLLSGAVSDPDVRLSGWTMLTPAERHEILVEFNNTAVEFPRNTPAHELIEERVAAEPGLPAVTSGELTLSYGELNERANRLAHHLRGLGVGPGTLVGICLRRGVDSVVAPLAILKAGGGYVPLDPDYPAERLSFMLDDTAAPLVVTESALVDRLSGGGRRLVRLDTDGAAVAANPPVNPGPSAAATDLAYVLYTSGSTGRPKGVRITHRNLVNLLTAVHRDYAMARGEAMLAVTATTFDISAVELFVPLLSHATVVVSDVARVTSPGGLAALVERHGIRHAQGTPSLWRLILDAAPDALRDIHVHSAGEALPVDLAERLAARSASVTNLYGPTETTIYSTATGPLGGRIGGGSVPIGRPVANTVTYVLDRHGRPVPVGVTGELLIGGEGVGPGYLNRPELTAERFVDSTVAGGPPVRVYRTGDLVRWLPDGSLDYLGRADHQVKLRGFRIELGEIEAVLSGHDEVGSCAVLVRTDVPGEQRLVAYVTGAAPASALRAFVRRRLPEYMVPEVFVPLAEMPLTTSGKVDRGSLPAPDPGRPDTGGDFVAPRDELEEAVAEVWGQVLGIERIGAHDDFFELGGQSVRAIQVVNRLSALTGLELSLDALFTTPTVATLTARIVAEFAAAE</sequence>
<evidence type="ECO:0000313" key="6">
    <source>
        <dbReference type="EMBL" id="GID55923.1"/>
    </source>
</evidence>
<feature type="region of interest" description="Disordered" evidence="4">
    <location>
        <begin position="144"/>
        <end position="163"/>
    </location>
</feature>
<dbReference type="SUPFAM" id="SSF52777">
    <property type="entry name" value="CoA-dependent acyltransferases"/>
    <property type="match status" value="3"/>
</dbReference>
<dbReference type="CDD" id="cd05930">
    <property type="entry name" value="A_NRPS"/>
    <property type="match status" value="1"/>
</dbReference>
<dbReference type="InterPro" id="IPR020845">
    <property type="entry name" value="AMP-binding_CS"/>
</dbReference>
<evidence type="ECO:0000256" key="4">
    <source>
        <dbReference type="SAM" id="MobiDB-lite"/>
    </source>
</evidence>
<dbReference type="PANTHER" id="PTHR45527">
    <property type="entry name" value="NONRIBOSOMAL PEPTIDE SYNTHETASE"/>
    <property type="match status" value="1"/>
</dbReference>
<dbReference type="SUPFAM" id="SSF56801">
    <property type="entry name" value="Acetyl-CoA synthetase-like"/>
    <property type="match status" value="2"/>
</dbReference>
<evidence type="ECO:0000256" key="1">
    <source>
        <dbReference type="ARBA" id="ARBA00001957"/>
    </source>
</evidence>
<dbReference type="InterPro" id="IPR045851">
    <property type="entry name" value="AMP-bd_C_sf"/>
</dbReference>
<keyword evidence="7" id="KW-1185">Reference proteome</keyword>
<evidence type="ECO:0000259" key="5">
    <source>
        <dbReference type="PROSITE" id="PS50075"/>
    </source>
</evidence>
<feature type="region of interest" description="Disordered" evidence="4">
    <location>
        <begin position="992"/>
        <end position="1027"/>
    </location>
</feature>